<reference evidence="1" key="1">
    <citation type="journal article" date="2015" name="Nature">
        <title>Complex archaea that bridge the gap between prokaryotes and eukaryotes.</title>
        <authorList>
            <person name="Spang A."/>
            <person name="Saw J.H."/>
            <person name="Jorgensen S.L."/>
            <person name="Zaremba-Niedzwiedzka K."/>
            <person name="Martijn J."/>
            <person name="Lind A.E."/>
            <person name="van Eijk R."/>
            <person name="Schleper C."/>
            <person name="Guy L."/>
            <person name="Ettema T.J."/>
        </authorList>
    </citation>
    <scope>NUCLEOTIDE SEQUENCE</scope>
</reference>
<accession>A0A0F9PY12</accession>
<organism evidence="1">
    <name type="scientific">marine sediment metagenome</name>
    <dbReference type="NCBI Taxonomy" id="412755"/>
    <lineage>
        <taxon>unclassified sequences</taxon>
        <taxon>metagenomes</taxon>
        <taxon>ecological metagenomes</taxon>
    </lineage>
</organism>
<comment type="caution">
    <text evidence="1">The sequence shown here is derived from an EMBL/GenBank/DDBJ whole genome shotgun (WGS) entry which is preliminary data.</text>
</comment>
<name>A0A0F9PY12_9ZZZZ</name>
<gene>
    <name evidence="1" type="ORF">LCGC14_1082450</name>
</gene>
<evidence type="ECO:0000313" key="1">
    <source>
        <dbReference type="EMBL" id="KKN05916.1"/>
    </source>
</evidence>
<dbReference type="EMBL" id="LAZR01004747">
    <property type="protein sequence ID" value="KKN05916.1"/>
    <property type="molecule type" value="Genomic_DNA"/>
</dbReference>
<proteinExistence type="predicted"/>
<protein>
    <submittedName>
        <fullName evidence="1">Uncharacterized protein</fullName>
    </submittedName>
</protein>
<dbReference type="AlphaFoldDB" id="A0A0F9PY12"/>
<sequence length="84" mass="10296">MKIWQIKEIPISTYKTFDDDLKLKMISQQFAFPSEYHTEVRKWLIENMKYPYLIDKHDDSKKDPHVWIQFTNKEDAVAFKLKWS</sequence>